<dbReference type="SUPFAM" id="SSF51445">
    <property type="entry name" value="(Trans)glycosidases"/>
    <property type="match status" value="1"/>
</dbReference>
<keyword evidence="5 9" id="KW-0378">Hydrolase</keyword>
<dbReference type="InterPro" id="IPR036881">
    <property type="entry name" value="Glyco_hydro_3_C_sf"/>
</dbReference>
<keyword evidence="6 9" id="KW-0326">Glycosidase</keyword>
<evidence type="ECO:0000256" key="7">
    <source>
        <dbReference type="SAM" id="SignalP"/>
    </source>
</evidence>
<dbReference type="RefSeq" id="WP_116254497.1">
    <property type="nucleotide sequence ID" value="NZ_CP102358.1"/>
</dbReference>
<dbReference type="InterPro" id="IPR001764">
    <property type="entry name" value="Glyco_hydro_3_N"/>
</dbReference>
<evidence type="ECO:0000259" key="8">
    <source>
        <dbReference type="SMART" id="SM01217"/>
    </source>
</evidence>
<dbReference type="InterPro" id="IPR017853">
    <property type="entry name" value="GH"/>
</dbReference>
<gene>
    <name evidence="9" type="primary">bglX</name>
    <name evidence="9" type="ORF">QMK45_24875</name>
</gene>
<evidence type="ECO:0000256" key="4">
    <source>
        <dbReference type="ARBA" id="ARBA00022729"/>
    </source>
</evidence>
<accession>A0ABU5BSP3</accession>
<dbReference type="GO" id="GO:0008422">
    <property type="term" value="F:beta-glucosidase activity"/>
    <property type="evidence" value="ECO:0007669"/>
    <property type="project" value="UniProtKB-EC"/>
</dbReference>
<dbReference type="Pfam" id="PF01915">
    <property type="entry name" value="Glyco_hydro_3_C"/>
    <property type="match status" value="1"/>
</dbReference>
<evidence type="ECO:0000256" key="3">
    <source>
        <dbReference type="ARBA" id="ARBA00012744"/>
    </source>
</evidence>
<dbReference type="PRINTS" id="PR00133">
    <property type="entry name" value="GLHYDRLASE3"/>
</dbReference>
<keyword evidence="4 7" id="KW-0732">Signal</keyword>
<dbReference type="PANTHER" id="PTHR30620">
    <property type="entry name" value="PERIPLASMIC BETA-GLUCOSIDASE-RELATED"/>
    <property type="match status" value="1"/>
</dbReference>
<keyword evidence="10" id="KW-1185">Reference proteome</keyword>
<protein>
    <recommendedName>
        <fullName evidence="3">beta-glucosidase</fullName>
        <ecNumber evidence="3">3.2.1.21</ecNumber>
    </recommendedName>
</protein>
<dbReference type="EC" id="3.2.1.21" evidence="3"/>
<dbReference type="Gene3D" id="3.40.50.1700">
    <property type="entry name" value="Glycoside hydrolase family 3 C-terminal domain"/>
    <property type="match status" value="1"/>
</dbReference>
<feature type="signal peptide" evidence="7">
    <location>
        <begin position="1"/>
        <end position="20"/>
    </location>
</feature>
<dbReference type="InterPro" id="IPR013783">
    <property type="entry name" value="Ig-like_fold"/>
</dbReference>
<dbReference type="InterPro" id="IPR036962">
    <property type="entry name" value="Glyco_hydro_3_N_sf"/>
</dbReference>
<dbReference type="Pfam" id="PF14310">
    <property type="entry name" value="Fn3-like"/>
    <property type="match status" value="1"/>
</dbReference>
<dbReference type="NCBIfam" id="NF011678">
    <property type="entry name" value="PRK15098.1"/>
    <property type="match status" value="1"/>
</dbReference>
<dbReference type="SMART" id="SM01217">
    <property type="entry name" value="Fn3_like"/>
    <property type="match status" value="1"/>
</dbReference>
<dbReference type="InterPro" id="IPR051915">
    <property type="entry name" value="Cellulose_Degrad_GH3"/>
</dbReference>
<evidence type="ECO:0000256" key="1">
    <source>
        <dbReference type="ARBA" id="ARBA00000448"/>
    </source>
</evidence>
<dbReference type="SUPFAM" id="SSF52279">
    <property type="entry name" value="Beta-D-glucan exohydrolase, C-terminal domain"/>
    <property type="match status" value="1"/>
</dbReference>
<comment type="similarity">
    <text evidence="2">Belongs to the glycosyl hydrolase 3 family.</text>
</comment>
<feature type="chain" id="PRO_5046236673" description="beta-glucosidase" evidence="7">
    <location>
        <begin position="21"/>
        <end position="763"/>
    </location>
</feature>
<sequence length="763" mass="83140">MKKLCLLGLFVSLASHQVLAATTPVPLENKDAFISNLMKQMTLDEKIGQLRLISIGPEMPRELIRKEIAAGNIGGTFNSITRPENRPMQDAAMRSRLKIPMFFAYDVIHGHRTIFPIPLALASSWDMDAIGQSGRVAAKEAAADSLDITFAPMVDISRDPRWGRSSEGFGEDTYLTSRIAGVMVRAYQGATPSAADSIMASVKHFALYGAVEGGRDYNTVDMSPVKMYQDYLPPYRAAIDAGAGGVMVALNSINGIPATANTWLMNDLLRKDWGFKGLAVSDHGAIFELIKHGVARDGREAAKLAIKAGIDMSMNDTLYGKELPGLLKSGEIEQKDIDNAVREVLAAKYDMGLFKDPYLRIGKAEDDPADTYAESRLHRAEAREVARRSLVLLKNQNETLPLKKDAKVALVGPLAKAPIDMMGSWAAAGKPAQSVTLFDGMSSVIGDKANLIYARGANITSDKKVLDYLNFLNFDAPEVVDDPRPANVLIDEAVKAAKDADVIVAAVGESRGMSHESSSRTDLNIPENQRELIRALKATGKPLVLVLMNGRPLTLLEENQSADAILETWFSGTEGGNAIADVLFGDYNPSGKLPVTFPRSVGQIPTYYNHLSIGRPFTPGKPGNYTSQYFDDTTGPLFPFGYGLSYTQFALSDMALSSTTLNATGKLDASVMVKNTGKRDGETVVQLYIQDVTGSMIRPVKELKNFQKIMLKAGEQKVVHFTISEDDLKFYNAQLKYAAEPGKFNVQIGLDSQDVTQQSFELL</sequence>
<dbReference type="Proteomes" id="UP001287024">
    <property type="component" value="Unassembled WGS sequence"/>
</dbReference>
<dbReference type="InterPro" id="IPR002772">
    <property type="entry name" value="Glyco_hydro_3_C"/>
</dbReference>
<feature type="domain" description="Fibronectin type III-like" evidence="8">
    <location>
        <begin position="683"/>
        <end position="752"/>
    </location>
</feature>
<comment type="caution">
    <text evidence="9">The sequence shown here is derived from an EMBL/GenBank/DDBJ whole genome shotgun (WGS) entry which is preliminary data.</text>
</comment>
<evidence type="ECO:0000256" key="6">
    <source>
        <dbReference type="ARBA" id="ARBA00023295"/>
    </source>
</evidence>
<dbReference type="InterPro" id="IPR026891">
    <property type="entry name" value="Fn3-like"/>
</dbReference>
<dbReference type="Gene3D" id="2.60.40.10">
    <property type="entry name" value="Immunoglobulins"/>
    <property type="match status" value="1"/>
</dbReference>
<comment type="catalytic activity">
    <reaction evidence="1">
        <text>Hydrolysis of terminal, non-reducing beta-D-glucosyl residues with release of beta-D-glucose.</text>
        <dbReference type="EC" id="3.2.1.21"/>
    </reaction>
</comment>
<proteinExistence type="inferred from homology"/>
<evidence type="ECO:0000256" key="2">
    <source>
        <dbReference type="ARBA" id="ARBA00005336"/>
    </source>
</evidence>
<evidence type="ECO:0000256" key="5">
    <source>
        <dbReference type="ARBA" id="ARBA00022801"/>
    </source>
</evidence>
<dbReference type="PANTHER" id="PTHR30620:SF16">
    <property type="entry name" value="LYSOSOMAL BETA GLUCOSIDASE"/>
    <property type="match status" value="1"/>
</dbReference>
<organism evidence="9 10">
    <name type="scientific">Pseudomonas zeae</name>
    <dbReference type="NCBI Taxonomy" id="2745510"/>
    <lineage>
        <taxon>Bacteria</taxon>
        <taxon>Pseudomonadati</taxon>
        <taxon>Pseudomonadota</taxon>
        <taxon>Gammaproteobacteria</taxon>
        <taxon>Pseudomonadales</taxon>
        <taxon>Pseudomonadaceae</taxon>
        <taxon>Pseudomonas</taxon>
    </lineage>
</organism>
<evidence type="ECO:0000313" key="9">
    <source>
        <dbReference type="EMBL" id="MDX9679129.1"/>
    </source>
</evidence>
<name>A0ABU5BSP3_9PSED</name>
<dbReference type="EMBL" id="JASFAG010000004">
    <property type="protein sequence ID" value="MDX9679129.1"/>
    <property type="molecule type" value="Genomic_DNA"/>
</dbReference>
<dbReference type="Gene3D" id="3.20.20.300">
    <property type="entry name" value="Glycoside hydrolase, family 3, N-terminal domain"/>
    <property type="match status" value="1"/>
</dbReference>
<dbReference type="Pfam" id="PF00933">
    <property type="entry name" value="Glyco_hydro_3"/>
    <property type="match status" value="1"/>
</dbReference>
<reference evidence="9 10" key="1">
    <citation type="submission" date="2023-05" db="EMBL/GenBank/DDBJ databases">
        <title>Siderophore-mediated competition between Bacillus subtilis and Pseudomonas marginalis.</title>
        <authorList>
            <person name="Lyng M."/>
            <person name="Joergensen J.P.B."/>
            <person name="Schostag M.D."/>
            <person name="Jarmusch S.A."/>
            <person name="Aguilar D.K.C."/>
            <person name="Andrade C.N.L."/>
            <person name="Kovacs A.T."/>
        </authorList>
    </citation>
    <scope>NUCLEOTIDE SEQUENCE [LARGE SCALE GENOMIC DNA]</scope>
    <source>
        <strain evidence="9 10">P8_72</strain>
    </source>
</reference>
<evidence type="ECO:0000313" key="10">
    <source>
        <dbReference type="Proteomes" id="UP001287024"/>
    </source>
</evidence>